<name>A0A5J4VZF1_9EUKA</name>
<organism evidence="1 2">
    <name type="scientific">Streblomastix strix</name>
    <dbReference type="NCBI Taxonomy" id="222440"/>
    <lineage>
        <taxon>Eukaryota</taxon>
        <taxon>Metamonada</taxon>
        <taxon>Preaxostyla</taxon>
        <taxon>Oxymonadida</taxon>
        <taxon>Streblomastigidae</taxon>
        <taxon>Streblomastix</taxon>
    </lineage>
</organism>
<dbReference type="EMBL" id="SNRW01004241">
    <property type="protein sequence ID" value="KAA6387770.1"/>
    <property type="molecule type" value="Genomic_DNA"/>
</dbReference>
<comment type="caution">
    <text evidence="1">The sequence shown here is derived from an EMBL/GenBank/DDBJ whole genome shotgun (WGS) entry which is preliminary data.</text>
</comment>
<accession>A0A5J4VZF1</accession>
<dbReference type="AlphaFoldDB" id="A0A5J4VZF1"/>
<evidence type="ECO:0000313" key="2">
    <source>
        <dbReference type="Proteomes" id="UP000324800"/>
    </source>
</evidence>
<dbReference type="Proteomes" id="UP000324800">
    <property type="component" value="Unassembled WGS sequence"/>
</dbReference>
<proteinExistence type="predicted"/>
<gene>
    <name evidence="1" type="ORF">EZS28_016696</name>
</gene>
<evidence type="ECO:0000313" key="1">
    <source>
        <dbReference type="EMBL" id="KAA6387770.1"/>
    </source>
</evidence>
<sequence length="255" mass="28040">MFTPRSQPPDAFAAYPKPVLCKEFTIGFIGVYQPMSVPIQKLFTLTGCWYAFLCPLPADTVFNLMPSIQVSVAFAVYAAFNTFFLDSSPSNSLKPAFQDKIAFVPGGATAISLLYFESTVTNLAILCVVSKAFITISYLFAIRASMPAVHCFQIPTAKIDVSLSLRMYKKCQPISQQLQNSEQLSSQVVHDLSASFLSPASFFRFLGSASCIYRPQYEFKTSVVNSLQCFNKALSSGVNFVPLKLASHELSVSSF</sequence>
<protein>
    <submittedName>
        <fullName evidence="1">Uncharacterized protein</fullName>
    </submittedName>
</protein>
<reference evidence="1 2" key="1">
    <citation type="submission" date="2019-03" db="EMBL/GenBank/DDBJ databases">
        <title>Single cell metagenomics reveals metabolic interactions within the superorganism composed of flagellate Streblomastix strix and complex community of Bacteroidetes bacteria on its surface.</title>
        <authorList>
            <person name="Treitli S.C."/>
            <person name="Kolisko M."/>
            <person name="Husnik F."/>
            <person name="Keeling P."/>
            <person name="Hampl V."/>
        </authorList>
    </citation>
    <scope>NUCLEOTIDE SEQUENCE [LARGE SCALE GENOMIC DNA]</scope>
    <source>
        <strain evidence="1">ST1C</strain>
    </source>
</reference>